<dbReference type="Gene3D" id="3.10.105.10">
    <property type="entry name" value="Dipeptide-binding Protein, Domain 3"/>
    <property type="match status" value="1"/>
</dbReference>
<protein>
    <submittedName>
        <fullName evidence="3">ABC transporter substrate-binding protein</fullName>
    </submittedName>
</protein>
<feature type="chain" id="PRO_5046172056" evidence="1">
    <location>
        <begin position="25"/>
        <end position="638"/>
    </location>
</feature>
<evidence type="ECO:0000256" key="1">
    <source>
        <dbReference type="SAM" id="SignalP"/>
    </source>
</evidence>
<evidence type="ECO:0000313" key="4">
    <source>
        <dbReference type="Proteomes" id="UP001058461"/>
    </source>
</evidence>
<dbReference type="RefSeq" id="WP_255855682.1">
    <property type="nucleotide sequence ID" value="NZ_CP073347.1"/>
</dbReference>
<dbReference type="EMBL" id="CP073347">
    <property type="protein sequence ID" value="UTW13492.1"/>
    <property type="molecule type" value="Genomic_DNA"/>
</dbReference>
<keyword evidence="1" id="KW-0732">Signal</keyword>
<name>A0ABY5HNY7_9GAMM</name>
<feature type="signal peptide" evidence="1">
    <location>
        <begin position="1"/>
        <end position="24"/>
    </location>
</feature>
<organism evidence="3 4">
    <name type="scientific">Marinobacterium rhizophilum</name>
    <dbReference type="NCBI Taxonomy" id="420402"/>
    <lineage>
        <taxon>Bacteria</taxon>
        <taxon>Pseudomonadati</taxon>
        <taxon>Pseudomonadota</taxon>
        <taxon>Gammaproteobacteria</taxon>
        <taxon>Oceanospirillales</taxon>
        <taxon>Oceanospirillaceae</taxon>
        <taxon>Marinobacterium</taxon>
    </lineage>
</organism>
<dbReference type="PANTHER" id="PTHR30290:SF62">
    <property type="entry name" value="OLIGOPEPTIDE ABC TRANSPORTER, PERIPLASMIC OLIGOPEPTIDE-BINDING PROTEIN"/>
    <property type="match status" value="1"/>
</dbReference>
<dbReference type="InterPro" id="IPR000914">
    <property type="entry name" value="SBP_5_dom"/>
</dbReference>
<feature type="domain" description="Solute-binding protein family 5" evidence="2">
    <location>
        <begin position="102"/>
        <end position="505"/>
    </location>
</feature>
<dbReference type="CDD" id="cd08500">
    <property type="entry name" value="PBP2_NikA_DppA_OppA_like_4"/>
    <property type="match status" value="1"/>
</dbReference>
<gene>
    <name evidence="3" type="ORF">KDW95_07560</name>
</gene>
<dbReference type="PANTHER" id="PTHR30290">
    <property type="entry name" value="PERIPLASMIC BINDING COMPONENT OF ABC TRANSPORTER"/>
    <property type="match status" value="1"/>
</dbReference>
<dbReference type="Proteomes" id="UP001058461">
    <property type="component" value="Chromosome"/>
</dbReference>
<sequence>MKFFDWRCGLVLLSLLGGSAGVLADSYSQAPSLDARVASGELPPVEARLPQAPLKMDFAANGQEVGQYGGTLSMLMGKEKDTRRMTVYGYARLVRYNEKLDLVPDIVESVDIEQDRVFTFHLRPGHRWSDGTPFTSDDFRYWWQDIANNDQLYPVGPPAELMINGKFPDVSFPDAVTVRYAWADPNPEFLAHLASATPLYIYAPSHYLKQFHIKYTEAYKLAERVLDEGKRDWAALHTSMGRLYRADNPDLPVLQPWHQTTASPSSRYLFERNPFFHRVDPRGQQLPYIDTVILGITESKLIPAKAATGETDLQAQYLRFNDFTLLKRNAPEYNYRVTLWPIAKGAHQALFPNLNHNDPVWRGLFRDVRFRRALSLGIDRHEINQVIYYGMAVEGQNTLLERSPLYKPEYRTSWTQFDLKEANRLLDEIGLTEKDIGGTRKLPDGRLLEIIVETFDGTSEQADVLQLVGDKWRQLGIKLHIKPSNLDNVRRRVYAGETLMTISSGLENGIATAANSPYELAPVQQDYYQWPKFGQFRETHGAAGLAPDFPEAQQLMSLLDNWYQADSTAQRRDIWQQMLQINADNLFSIGILAGVMQPIAINSRLHNVPDKGIWNWDPGAHFGLYSPDTFWFEKGTAH</sequence>
<reference evidence="3" key="1">
    <citation type="submission" date="2021-04" db="EMBL/GenBank/DDBJ databases">
        <title>Oceanospirillales bacteria with DddD are important DMSP degraders in coastal seawater.</title>
        <authorList>
            <person name="Liu J."/>
        </authorList>
    </citation>
    <scope>NUCLEOTIDE SEQUENCE</scope>
    <source>
        <strain evidence="3">D13-1</strain>
    </source>
</reference>
<dbReference type="SUPFAM" id="SSF53850">
    <property type="entry name" value="Periplasmic binding protein-like II"/>
    <property type="match status" value="1"/>
</dbReference>
<evidence type="ECO:0000313" key="3">
    <source>
        <dbReference type="EMBL" id="UTW13492.1"/>
    </source>
</evidence>
<dbReference type="Pfam" id="PF00496">
    <property type="entry name" value="SBP_bac_5"/>
    <property type="match status" value="1"/>
</dbReference>
<dbReference type="Gene3D" id="3.40.190.10">
    <property type="entry name" value="Periplasmic binding protein-like II"/>
    <property type="match status" value="1"/>
</dbReference>
<dbReference type="InterPro" id="IPR039424">
    <property type="entry name" value="SBP_5"/>
</dbReference>
<keyword evidence="4" id="KW-1185">Reference proteome</keyword>
<accession>A0ABY5HNY7</accession>
<evidence type="ECO:0000259" key="2">
    <source>
        <dbReference type="Pfam" id="PF00496"/>
    </source>
</evidence>
<proteinExistence type="predicted"/>